<feature type="compositionally biased region" description="Polar residues" evidence="1">
    <location>
        <begin position="1"/>
        <end position="13"/>
    </location>
</feature>
<feature type="region of interest" description="Disordered" evidence="1">
    <location>
        <begin position="1"/>
        <end position="38"/>
    </location>
</feature>
<proteinExistence type="predicted"/>
<evidence type="ECO:0000256" key="1">
    <source>
        <dbReference type="SAM" id="MobiDB-lite"/>
    </source>
</evidence>
<feature type="transmembrane region" description="Helical" evidence="2">
    <location>
        <begin position="135"/>
        <end position="154"/>
    </location>
</feature>
<keyword evidence="4" id="KW-1185">Reference proteome</keyword>
<evidence type="ECO:0000256" key="2">
    <source>
        <dbReference type="SAM" id="Phobius"/>
    </source>
</evidence>
<dbReference type="Proteomes" id="UP001341840">
    <property type="component" value="Unassembled WGS sequence"/>
</dbReference>
<keyword evidence="2" id="KW-1133">Transmembrane helix</keyword>
<evidence type="ECO:0000313" key="4">
    <source>
        <dbReference type="Proteomes" id="UP001341840"/>
    </source>
</evidence>
<protein>
    <recommendedName>
        <fullName evidence="5">Zinc finger GRF-type domain-containing protein</fullName>
    </recommendedName>
</protein>
<organism evidence="3 4">
    <name type="scientific">Stylosanthes scabra</name>
    <dbReference type="NCBI Taxonomy" id="79078"/>
    <lineage>
        <taxon>Eukaryota</taxon>
        <taxon>Viridiplantae</taxon>
        <taxon>Streptophyta</taxon>
        <taxon>Embryophyta</taxon>
        <taxon>Tracheophyta</taxon>
        <taxon>Spermatophyta</taxon>
        <taxon>Magnoliopsida</taxon>
        <taxon>eudicotyledons</taxon>
        <taxon>Gunneridae</taxon>
        <taxon>Pentapetalae</taxon>
        <taxon>rosids</taxon>
        <taxon>fabids</taxon>
        <taxon>Fabales</taxon>
        <taxon>Fabaceae</taxon>
        <taxon>Papilionoideae</taxon>
        <taxon>50 kb inversion clade</taxon>
        <taxon>dalbergioids sensu lato</taxon>
        <taxon>Dalbergieae</taxon>
        <taxon>Pterocarpus clade</taxon>
        <taxon>Stylosanthes</taxon>
    </lineage>
</organism>
<comment type="caution">
    <text evidence="3">The sequence shown here is derived from an EMBL/GenBank/DDBJ whole genome shotgun (WGS) entry which is preliminary data.</text>
</comment>
<keyword evidence="2" id="KW-0472">Membrane</keyword>
<accession>A0ABU6UF38</accession>
<dbReference type="EMBL" id="JASCZI010121119">
    <property type="protein sequence ID" value="MED6159892.1"/>
    <property type="molecule type" value="Genomic_DNA"/>
</dbReference>
<evidence type="ECO:0000313" key="3">
    <source>
        <dbReference type="EMBL" id="MED6159892.1"/>
    </source>
</evidence>
<gene>
    <name evidence="3" type="ORF">PIB30_046482</name>
</gene>
<sequence length="157" mass="17635">MDSDGVASSQRRSTGAGRSDRSSSTQGVHVPTPGDERPGEVAPKCHCGVYAIPYLSRTKSNPNRLFFGCPFFKARLTHYKFFMWLDVYTTRVGRGAFGKFGDEGEDVREHFRRFELEEVVQDLGKRVAVLEKKKNMNIFVVVAMFVAIGCVFFVKVA</sequence>
<dbReference type="PANTHER" id="PTHR33248">
    <property type="entry name" value="ZINC ION-BINDING PROTEIN"/>
    <property type="match status" value="1"/>
</dbReference>
<evidence type="ECO:0008006" key="5">
    <source>
        <dbReference type="Google" id="ProtNLM"/>
    </source>
</evidence>
<reference evidence="3 4" key="1">
    <citation type="journal article" date="2023" name="Plants (Basel)">
        <title>Bridging the Gap: Combining Genomics and Transcriptomics Approaches to Understand Stylosanthes scabra, an Orphan Legume from the Brazilian Caatinga.</title>
        <authorList>
            <person name="Ferreira-Neto J.R.C."/>
            <person name="da Silva M.D."/>
            <person name="Binneck E."/>
            <person name="de Melo N.F."/>
            <person name="da Silva R.H."/>
            <person name="de Melo A.L.T.M."/>
            <person name="Pandolfi V."/>
            <person name="Bustamante F.O."/>
            <person name="Brasileiro-Vidal A.C."/>
            <person name="Benko-Iseppon A.M."/>
        </authorList>
    </citation>
    <scope>NUCLEOTIDE SEQUENCE [LARGE SCALE GENOMIC DNA]</scope>
    <source>
        <tissue evidence="3">Leaves</tissue>
    </source>
</reference>
<name>A0ABU6UF38_9FABA</name>
<keyword evidence="2" id="KW-0812">Transmembrane</keyword>